<dbReference type="EMBL" id="SMCS01000004">
    <property type="protein sequence ID" value="TCV93991.1"/>
    <property type="molecule type" value="Genomic_DNA"/>
</dbReference>
<dbReference type="RefSeq" id="WP_132144233.1">
    <property type="nucleotide sequence ID" value="NZ_SMCS01000004.1"/>
</dbReference>
<gene>
    <name evidence="2" type="ORF">EC912_104187</name>
</gene>
<name>A0A4R3YNT1_9GAMM</name>
<evidence type="ECO:0008006" key="4">
    <source>
        <dbReference type="Google" id="ProtNLM"/>
    </source>
</evidence>
<sequence>MTMSIPRIRNKCIAAAFALCLGGFLNTAFAAEPEKEPPLTFHIFAHDDIPDSEAQRVHTRLLSWWLADMTDTVLRGWNIQARIHRHVPGVTDIRYGDDRAYDRWKGSATRFAEREKLRINGWNKFMLLTGASPYPGTSGIAQHEGDFALASVNANAAVVAHEFGHTLSAVHDDSKVRGSDAWWCETNMVPSASQIYRDCRAYSPENQERIRTYVTGLALPSP</sequence>
<dbReference type="GO" id="GO:0008237">
    <property type="term" value="F:metallopeptidase activity"/>
    <property type="evidence" value="ECO:0007669"/>
    <property type="project" value="InterPro"/>
</dbReference>
<proteinExistence type="predicted"/>
<keyword evidence="1" id="KW-0732">Signal</keyword>
<dbReference type="OrthoDB" id="5948096at2"/>
<feature type="chain" id="PRO_5020784857" description="Reprolysin-like metallo-peptidase family M12B" evidence="1">
    <location>
        <begin position="31"/>
        <end position="222"/>
    </location>
</feature>
<feature type="signal peptide" evidence="1">
    <location>
        <begin position="1"/>
        <end position="30"/>
    </location>
</feature>
<evidence type="ECO:0000313" key="3">
    <source>
        <dbReference type="Proteomes" id="UP000295645"/>
    </source>
</evidence>
<protein>
    <recommendedName>
        <fullName evidence="4">Reprolysin-like metallo-peptidase family M12B</fullName>
    </recommendedName>
</protein>
<dbReference type="Proteomes" id="UP000295645">
    <property type="component" value="Unassembled WGS sequence"/>
</dbReference>
<keyword evidence="3" id="KW-1185">Reference proteome</keyword>
<accession>A0A4R3YNT1</accession>
<dbReference type="Gene3D" id="3.40.390.10">
    <property type="entry name" value="Collagenase (Catalytic Domain)"/>
    <property type="match status" value="1"/>
</dbReference>
<evidence type="ECO:0000256" key="1">
    <source>
        <dbReference type="SAM" id="SignalP"/>
    </source>
</evidence>
<organism evidence="2 3">
    <name type="scientific">Luteibacter rhizovicinus</name>
    <dbReference type="NCBI Taxonomy" id="242606"/>
    <lineage>
        <taxon>Bacteria</taxon>
        <taxon>Pseudomonadati</taxon>
        <taxon>Pseudomonadota</taxon>
        <taxon>Gammaproteobacteria</taxon>
        <taxon>Lysobacterales</taxon>
        <taxon>Rhodanobacteraceae</taxon>
        <taxon>Luteibacter</taxon>
    </lineage>
</organism>
<reference evidence="2 3" key="1">
    <citation type="submission" date="2019-03" db="EMBL/GenBank/DDBJ databases">
        <title>Above-ground endophytic microbial communities from plants in different locations in the United States.</title>
        <authorList>
            <person name="Frank C."/>
        </authorList>
    </citation>
    <scope>NUCLEOTIDE SEQUENCE [LARGE SCALE GENOMIC DNA]</scope>
    <source>
        <strain evidence="2 3">LP_13_YM</strain>
    </source>
</reference>
<evidence type="ECO:0000313" key="2">
    <source>
        <dbReference type="EMBL" id="TCV93991.1"/>
    </source>
</evidence>
<comment type="caution">
    <text evidence="2">The sequence shown here is derived from an EMBL/GenBank/DDBJ whole genome shotgun (WGS) entry which is preliminary data.</text>
</comment>
<dbReference type="AlphaFoldDB" id="A0A4R3YNT1"/>
<dbReference type="SUPFAM" id="SSF55486">
    <property type="entry name" value="Metalloproteases ('zincins'), catalytic domain"/>
    <property type="match status" value="1"/>
</dbReference>
<dbReference type="InterPro" id="IPR024079">
    <property type="entry name" value="MetalloPept_cat_dom_sf"/>
</dbReference>